<keyword evidence="3" id="KW-1185">Reference proteome</keyword>
<accession>A0A9P3C299</accession>
<reference evidence="2 3" key="1">
    <citation type="submission" date="2021-02" db="EMBL/GenBank/DDBJ databases">
        <title>Pan-genome distribution and transcriptional activeness of fungal secondary metabolism genes in Aspergillus section Fumigati.</title>
        <authorList>
            <person name="Takahashi H."/>
            <person name="Umemura M."/>
            <person name="Ninomiya A."/>
            <person name="Kusuya Y."/>
            <person name="Urayama S."/>
            <person name="Shimizu M."/>
            <person name="Watanabe A."/>
            <person name="Kamei K."/>
            <person name="Yaguchi T."/>
            <person name="Hagiwara D."/>
        </authorList>
    </citation>
    <scope>NUCLEOTIDE SEQUENCE [LARGE SCALE GENOMIC DNA]</scope>
    <source>
        <strain evidence="2 3">IFM 47045</strain>
    </source>
</reference>
<evidence type="ECO:0000313" key="3">
    <source>
        <dbReference type="Proteomes" id="UP000710440"/>
    </source>
</evidence>
<dbReference type="RefSeq" id="XP_043127523.1">
    <property type="nucleotide sequence ID" value="XM_043271588.1"/>
</dbReference>
<organism evidence="2 3">
    <name type="scientific">Aspergillus viridinutans</name>
    <dbReference type="NCBI Taxonomy" id="75553"/>
    <lineage>
        <taxon>Eukaryota</taxon>
        <taxon>Fungi</taxon>
        <taxon>Dikarya</taxon>
        <taxon>Ascomycota</taxon>
        <taxon>Pezizomycotina</taxon>
        <taxon>Eurotiomycetes</taxon>
        <taxon>Eurotiomycetidae</taxon>
        <taxon>Eurotiales</taxon>
        <taxon>Aspergillaceae</taxon>
        <taxon>Aspergillus</taxon>
        <taxon>Aspergillus subgen. Fumigati</taxon>
    </lineage>
</organism>
<dbReference type="EMBL" id="BOPL01000006">
    <property type="protein sequence ID" value="GIK04337.1"/>
    <property type="molecule type" value="Genomic_DNA"/>
</dbReference>
<evidence type="ECO:0000313" key="2">
    <source>
        <dbReference type="EMBL" id="GIK04337.1"/>
    </source>
</evidence>
<sequence length="78" mass="8632">MQNESTFSIFTTLPVVMDPNPCGVKHPAQLDKSVGALVTTRFRKDCRTADHACQQGPPLPQPVVAHRPRAKVNPNLYH</sequence>
<dbReference type="GeneID" id="66936399"/>
<protein>
    <submittedName>
        <fullName evidence="2">Uncharacterized protein</fullName>
    </submittedName>
</protein>
<name>A0A9P3C299_ASPVI</name>
<comment type="caution">
    <text evidence="2">The sequence shown here is derived from an EMBL/GenBank/DDBJ whole genome shotgun (WGS) entry which is preliminary data.</text>
</comment>
<gene>
    <name evidence="2" type="ORF">Aspvir_008417</name>
</gene>
<feature type="region of interest" description="Disordered" evidence="1">
    <location>
        <begin position="49"/>
        <end position="78"/>
    </location>
</feature>
<dbReference type="Proteomes" id="UP000710440">
    <property type="component" value="Unassembled WGS sequence"/>
</dbReference>
<dbReference type="AlphaFoldDB" id="A0A9P3C299"/>
<proteinExistence type="predicted"/>
<evidence type="ECO:0000256" key="1">
    <source>
        <dbReference type="SAM" id="MobiDB-lite"/>
    </source>
</evidence>